<evidence type="ECO:0000256" key="17">
    <source>
        <dbReference type="HAMAP-Rule" id="MF_00639"/>
    </source>
</evidence>
<dbReference type="STRING" id="720554.Clocl_1676"/>
<evidence type="ECO:0000313" key="22">
    <source>
        <dbReference type="Proteomes" id="UP000005435"/>
    </source>
</evidence>
<dbReference type="GO" id="GO:0071555">
    <property type="term" value="P:cell wall organization"/>
    <property type="evidence" value="ECO:0007669"/>
    <property type="project" value="UniProtKB-KW"/>
</dbReference>
<dbReference type="GO" id="GO:0008360">
    <property type="term" value="P:regulation of cell shape"/>
    <property type="evidence" value="ECO:0007669"/>
    <property type="project" value="UniProtKB-KW"/>
</dbReference>
<comment type="function">
    <text evidence="1 17 18">Cell wall formation. Catalyzes the addition of glutamate to the nucleotide precursor UDP-N-acetylmuramoyl-L-alanine (UMA).</text>
</comment>
<dbReference type="HAMAP" id="MF_00639">
    <property type="entry name" value="MurD"/>
    <property type="match status" value="1"/>
</dbReference>
<sequence length="464" mass="52096">MNRKLIEFKENIKGKKVAVLGIGISHIPLIKYLYRLGVDITAFDKSDENKLKDVIDQFSGMNIKYSLGEDYLKNLKGFDIIFKTPGMRFDLPELEEARRNGSQVTSEMEVFFELCPAQIFAVTGSDGKTTTTTLIYKMLVEQGYNCWLGGNIGTPLLDRIDEINETDKVVLELSSFQLHTMKRSPHVAVVTNLAPNHLDVHKSMDEYVEAKKNIYLHQTGNDKLVINFDNDITRDFINDAKGKVVYFSRINKIDSGAKMKGNMLVYSDGKEEKEIINADDIVIPGVHNIENYLAAIAAVIDYVEIDTIRKVATTFKGVEHRIELVRELNGVKFYNDSIASSPSRTIAGLNSFKQKVILIAGGYDKKIPYDVMGEVLVNKVKCLVLIGQTAPKIEQALLKEIERTGKGKDIPIIHCDTLKEAVEKAYESSKSGDIIIMSPASASFDMFKNFEERGKQFKDIVNSL</sequence>
<evidence type="ECO:0000256" key="9">
    <source>
        <dbReference type="ARBA" id="ARBA00022741"/>
    </source>
</evidence>
<comment type="subcellular location">
    <subcellularLocation>
        <location evidence="2 17 18">Cytoplasm</location>
    </subcellularLocation>
</comment>
<evidence type="ECO:0000256" key="4">
    <source>
        <dbReference type="ARBA" id="ARBA00010416"/>
    </source>
</evidence>
<dbReference type="Proteomes" id="UP000005435">
    <property type="component" value="Chromosome"/>
</dbReference>
<evidence type="ECO:0000256" key="5">
    <source>
        <dbReference type="ARBA" id="ARBA00012212"/>
    </source>
</evidence>
<gene>
    <name evidence="17" type="primary">murD</name>
    <name evidence="21" type="ordered locus">Clocl_1676</name>
</gene>
<dbReference type="InterPro" id="IPR036615">
    <property type="entry name" value="Mur_ligase_C_dom_sf"/>
</dbReference>
<keyword evidence="22" id="KW-1185">Reference proteome</keyword>
<dbReference type="Gene3D" id="3.40.50.720">
    <property type="entry name" value="NAD(P)-binding Rossmann-like Domain"/>
    <property type="match status" value="1"/>
</dbReference>
<feature type="binding site" evidence="17">
    <location>
        <begin position="124"/>
        <end position="130"/>
    </location>
    <ligand>
        <name>ATP</name>
        <dbReference type="ChEBI" id="CHEBI:30616"/>
    </ligand>
</feature>
<dbReference type="KEGG" id="ccl:Clocl_1676"/>
<keyword evidence="17 18" id="KW-0132">Cell division</keyword>
<protein>
    <recommendedName>
        <fullName evidence="6 17">UDP-N-acetylmuramoylalanine--D-glutamate ligase</fullName>
        <ecNumber evidence="5 17">6.3.2.9</ecNumber>
    </recommendedName>
    <alternativeName>
        <fullName evidence="15 17">D-glutamic acid-adding enzyme</fullName>
    </alternativeName>
    <alternativeName>
        <fullName evidence="14 17">UDP-N-acetylmuramoyl-L-alanyl-D-glutamate synthetase</fullName>
    </alternativeName>
</protein>
<dbReference type="SUPFAM" id="SSF53623">
    <property type="entry name" value="MurD-like peptide ligases, catalytic domain"/>
    <property type="match status" value="1"/>
</dbReference>
<comment type="catalytic activity">
    <reaction evidence="16 17 18">
        <text>UDP-N-acetyl-alpha-D-muramoyl-L-alanine + D-glutamate + ATP = UDP-N-acetyl-alpha-D-muramoyl-L-alanyl-D-glutamate + ADP + phosphate + H(+)</text>
        <dbReference type="Rhea" id="RHEA:16429"/>
        <dbReference type="ChEBI" id="CHEBI:15378"/>
        <dbReference type="ChEBI" id="CHEBI:29986"/>
        <dbReference type="ChEBI" id="CHEBI:30616"/>
        <dbReference type="ChEBI" id="CHEBI:43474"/>
        <dbReference type="ChEBI" id="CHEBI:83898"/>
        <dbReference type="ChEBI" id="CHEBI:83900"/>
        <dbReference type="ChEBI" id="CHEBI:456216"/>
        <dbReference type="EC" id="6.3.2.9"/>
    </reaction>
</comment>
<keyword evidence="10 17" id="KW-0067">ATP-binding</keyword>
<evidence type="ECO:0000256" key="7">
    <source>
        <dbReference type="ARBA" id="ARBA00022490"/>
    </source>
</evidence>
<evidence type="ECO:0000256" key="1">
    <source>
        <dbReference type="ARBA" id="ARBA00002734"/>
    </source>
</evidence>
<evidence type="ECO:0000256" key="2">
    <source>
        <dbReference type="ARBA" id="ARBA00004496"/>
    </source>
</evidence>
<evidence type="ECO:0000256" key="11">
    <source>
        <dbReference type="ARBA" id="ARBA00022960"/>
    </source>
</evidence>
<dbReference type="Pfam" id="PF02875">
    <property type="entry name" value="Mur_ligase_C"/>
    <property type="match status" value="1"/>
</dbReference>
<evidence type="ECO:0000256" key="8">
    <source>
        <dbReference type="ARBA" id="ARBA00022598"/>
    </source>
</evidence>
<dbReference type="Pfam" id="PF08245">
    <property type="entry name" value="Mur_ligase_M"/>
    <property type="match status" value="1"/>
</dbReference>
<dbReference type="HOGENOM" id="CLU_032540_0_1_9"/>
<keyword evidence="12 17" id="KW-0573">Peptidoglycan synthesis</keyword>
<evidence type="ECO:0000256" key="6">
    <source>
        <dbReference type="ARBA" id="ARBA00015655"/>
    </source>
</evidence>
<dbReference type="InterPro" id="IPR013221">
    <property type="entry name" value="Mur_ligase_cen"/>
</dbReference>
<evidence type="ECO:0000256" key="16">
    <source>
        <dbReference type="ARBA" id="ARBA00047632"/>
    </source>
</evidence>
<dbReference type="GO" id="GO:0008764">
    <property type="term" value="F:UDP-N-acetylmuramoylalanine-D-glutamate ligase activity"/>
    <property type="evidence" value="ECO:0007669"/>
    <property type="project" value="UniProtKB-UniRule"/>
</dbReference>
<proteinExistence type="inferred from homology"/>
<evidence type="ECO:0000256" key="13">
    <source>
        <dbReference type="ARBA" id="ARBA00023316"/>
    </source>
</evidence>
<reference evidence="22" key="1">
    <citation type="submission" date="2011-12" db="EMBL/GenBank/DDBJ databases">
        <title>Complete sequence of Clostridium clariflavum DSM 19732.</title>
        <authorList>
            <consortium name="US DOE Joint Genome Institute"/>
            <person name="Lucas S."/>
            <person name="Han J."/>
            <person name="Lapidus A."/>
            <person name="Cheng J.-F."/>
            <person name="Goodwin L."/>
            <person name="Pitluck S."/>
            <person name="Peters L."/>
            <person name="Teshima H."/>
            <person name="Detter J.C."/>
            <person name="Han C."/>
            <person name="Tapia R."/>
            <person name="Land M."/>
            <person name="Hauser L."/>
            <person name="Kyrpides N."/>
            <person name="Ivanova N."/>
            <person name="Pagani I."/>
            <person name="Kitzmiller T."/>
            <person name="Lynd L."/>
            <person name="Izquierdo J."/>
            <person name="Woyke T."/>
        </authorList>
    </citation>
    <scope>NUCLEOTIDE SEQUENCE [LARGE SCALE GENOMIC DNA]</scope>
    <source>
        <strain evidence="22">DSM 19732 / NBRC 101661 / EBR45</strain>
    </source>
</reference>
<dbReference type="GO" id="GO:0005524">
    <property type="term" value="F:ATP binding"/>
    <property type="evidence" value="ECO:0007669"/>
    <property type="project" value="UniProtKB-UniRule"/>
</dbReference>
<evidence type="ECO:0000259" key="20">
    <source>
        <dbReference type="Pfam" id="PF08245"/>
    </source>
</evidence>
<dbReference type="Gene3D" id="3.40.1190.10">
    <property type="entry name" value="Mur-like, catalytic domain"/>
    <property type="match status" value="1"/>
</dbReference>
<dbReference type="SUPFAM" id="SSF51984">
    <property type="entry name" value="MurCD N-terminal domain"/>
    <property type="match status" value="1"/>
</dbReference>
<dbReference type="PANTHER" id="PTHR43692:SF1">
    <property type="entry name" value="UDP-N-ACETYLMURAMOYLALANINE--D-GLUTAMATE LIGASE"/>
    <property type="match status" value="1"/>
</dbReference>
<evidence type="ECO:0000313" key="21">
    <source>
        <dbReference type="EMBL" id="AEV68296.1"/>
    </source>
</evidence>
<comment type="similarity">
    <text evidence="4 17">Belongs to the MurCDEF family.</text>
</comment>
<dbReference type="GO" id="GO:0009252">
    <property type="term" value="P:peptidoglycan biosynthetic process"/>
    <property type="evidence" value="ECO:0007669"/>
    <property type="project" value="UniProtKB-UniRule"/>
</dbReference>
<accession>G8LSJ2</accession>
<dbReference type="InterPro" id="IPR004101">
    <property type="entry name" value="Mur_ligase_C"/>
</dbReference>
<dbReference type="Gene3D" id="3.90.190.20">
    <property type="entry name" value="Mur ligase, C-terminal domain"/>
    <property type="match status" value="1"/>
</dbReference>
<feature type="domain" description="Mur ligase central" evidence="20">
    <location>
        <begin position="122"/>
        <end position="299"/>
    </location>
</feature>
<dbReference type="EMBL" id="CP003065">
    <property type="protein sequence ID" value="AEV68296.1"/>
    <property type="molecule type" value="Genomic_DNA"/>
</dbReference>
<dbReference type="GO" id="GO:0051301">
    <property type="term" value="P:cell division"/>
    <property type="evidence" value="ECO:0007669"/>
    <property type="project" value="UniProtKB-KW"/>
</dbReference>
<comment type="pathway">
    <text evidence="3 17 18">Cell wall biogenesis; peptidoglycan biosynthesis.</text>
</comment>
<evidence type="ECO:0000256" key="3">
    <source>
        <dbReference type="ARBA" id="ARBA00004752"/>
    </source>
</evidence>
<dbReference type="RefSeq" id="WP_014254885.1">
    <property type="nucleotide sequence ID" value="NC_016627.1"/>
</dbReference>
<keyword evidence="8 17" id="KW-0436">Ligase</keyword>
<dbReference type="PANTHER" id="PTHR43692">
    <property type="entry name" value="UDP-N-ACETYLMURAMOYLALANINE--D-GLUTAMATE LIGASE"/>
    <property type="match status" value="1"/>
</dbReference>
<evidence type="ECO:0000256" key="15">
    <source>
        <dbReference type="ARBA" id="ARBA00032324"/>
    </source>
</evidence>
<evidence type="ECO:0000256" key="18">
    <source>
        <dbReference type="RuleBase" id="RU003664"/>
    </source>
</evidence>
<keyword evidence="9 17" id="KW-0547">Nucleotide-binding</keyword>
<dbReference type="GO" id="GO:0005737">
    <property type="term" value="C:cytoplasm"/>
    <property type="evidence" value="ECO:0007669"/>
    <property type="project" value="UniProtKB-SubCell"/>
</dbReference>
<evidence type="ECO:0000256" key="14">
    <source>
        <dbReference type="ARBA" id="ARBA00030398"/>
    </source>
</evidence>
<organism evidence="21 22">
    <name type="scientific">Acetivibrio clariflavus (strain DSM 19732 / NBRC 101661 / EBR45)</name>
    <name type="common">Clostridium clariflavum</name>
    <dbReference type="NCBI Taxonomy" id="720554"/>
    <lineage>
        <taxon>Bacteria</taxon>
        <taxon>Bacillati</taxon>
        <taxon>Bacillota</taxon>
        <taxon>Clostridia</taxon>
        <taxon>Eubacteriales</taxon>
        <taxon>Oscillospiraceae</taxon>
        <taxon>Acetivibrio</taxon>
    </lineage>
</organism>
<dbReference type="AlphaFoldDB" id="G8LSJ2"/>
<dbReference type="InterPro" id="IPR005762">
    <property type="entry name" value="MurD"/>
</dbReference>
<dbReference type="eggNOG" id="COG0771">
    <property type="taxonomic scope" value="Bacteria"/>
</dbReference>
<evidence type="ECO:0000256" key="10">
    <source>
        <dbReference type="ARBA" id="ARBA00022840"/>
    </source>
</evidence>
<dbReference type="UniPathway" id="UPA00219"/>
<dbReference type="NCBIfam" id="TIGR01087">
    <property type="entry name" value="murD"/>
    <property type="match status" value="1"/>
</dbReference>
<dbReference type="Pfam" id="PF21799">
    <property type="entry name" value="MurD-like_N"/>
    <property type="match status" value="1"/>
</dbReference>
<evidence type="ECO:0000259" key="19">
    <source>
        <dbReference type="Pfam" id="PF02875"/>
    </source>
</evidence>
<evidence type="ECO:0000256" key="12">
    <source>
        <dbReference type="ARBA" id="ARBA00022984"/>
    </source>
</evidence>
<dbReference type="SUPFAM" id="SSF53244">
    <property type="entry name" value="MurD-like peptide ligases, peptide-binding domain"/>
    <property type="match status" value="1"/>
</dbReference>
<name>G8LSJ2_ACECE</name>
<keyword evidence="7 17" id="KW-0963">Cytoplasm</keyword>
<reference evidence="21 22" key="2">
    <citation type="journal article" date="2012" name="Stand. Genomic Sci.">
        <title>Complete Genome Sequence of Clostridium clariflavum DSM 19732.</title>
        <authorList>
            <person name="Izquierdo J.A."/>
            <person name="Goodwin L."/>
            <person name="Davenport K.W."/>
            <person name="Teshima H."/>
            <person name="Bruce D."/>
            <person name="Detter C."/>
            <person name="Tapia R."/>
            <person name="Han S."/>
            <person name="Land M."/>
            <person name="Hauser L."/>
            <person name="Jeffries C.D."/>
            <person name="Han J."/>
            <person name="Pitluck S."/>
            <person name="Nolan M."/>
            <person name="Chen A."/>
            <person name="Huntemann M."/>
            <person name="Mavromatis K."/>
            <person name="Mikhailova N."/>
            <person name="Liolios K."/>
            <person name="Woyke T."/>
            <person name="Lynd L.R."/>
        </authorList>
    </citation>
    <scope>NUCLEOTIDE SEQUENCE [LARGE SCALE GENOMIC DNA]</scope>
    <source>
        <strain evidence="22">DSM 19732 / NBRC 101661 / EBR45</strain>
    </source>
</reference>
<dbReference type="EC" id="6.3.2.9" evidence="5 17"/>
<dbReference type="InterPro" id="IPR036565">
    <property type="entry name" value="Mur-like_cat_sf"/>
</dbReference>
<keyword evidence="17 18" id="KW-0131">Cell cycle</keyword>
<dbReference type="OrthoDB" id="9809796at2"/>
<feature type="domain" description="Mur ligase C-terminal" evidence="19">
    <location>
        <begin position="320"/>
        <end position="440"/>
    </location>
</feature>
<keyword evidence="13 17" id="KW-0961">Cell wall biogenesis/degradation</keyword>
<keyword evidence="11 17" id="KW-0133">Cell shape</keyword>